<dbReference type="Proteomes" id="UP000316598">
    <property type="component" value="Unassembled WGS sequence"/>
</dbReference>
<evidence type="ECO:0000256" key="1">
    <source>
        <dbReference type="SAM" id="MobiDB-lite"/>
    </source>
</evidence>
<evidence type="ECO:0000313" key="3">
    <source>
        <dbReference type="EMBL" id="TWT48118.1"/>
    </source>
</evidence>
<dbReference type="SUPFAM" id="SSF48239">
    <property type="entry name" value="Terpenoid cyclases/Protein prenyltransferases"/>
    <property type="match status" value="1"/>
</dbReference>
<keyword evidence="2" id="KW-0812">Transmembrane</keyword>
<organism evidence="3 4">
    <name type="scientific">Rubripirellula amarantea</name>
    <dbReference type="NCBI Taxonomy" id="2527999"/>
    <lineage>
        <taxon>Bacteria</taxon>
        <taxon>Pseudomonadati</taxon>
        <taxon>Planctomycetota</taxon>
        <taxon>Planctomycetia</taxon>
        <taxon>Pirellulales</taxon>
        <taxon>Pirellulaceae</taxon>
        <taxon>Rubripirellula</taxon>
    </lineage>
</organism>
<feature type="transmembrane region" description="Helical" evidence="2">
    <location>
        <begin position="191"/>
        <end position="212"/>
    </location>
</feature>
<dbReference type="Gene3D" id="1.50.10.20">
    <property type="match status" value="2"/>
</dbReference>
<keyword evidence="4" id="KW-1185">Reference proteome</keyword>
<dbReference type="RefSeq" id="WP_242632316.1">
    <property type="nucleotide sequence ID" value="NZ_SJPI01000004.1"/>
</dbReference>
<gene>
    <name evidence="3" type="ORF">Pla22_51190</name>
</gene>
<dbReference type="CDD" id="cd00688">
    <property type="entry name" value="ISOPREN_C2_like"/>
    <property type="match status" value="1"/>
</dbReference>
<feature type="compositionally biased region" description="Low complexity" evidence="1">
    <location>
        <begin position="1"/>
        <end position="64"/>
    </location>
</feature>
<dbReference type="EMBL" id="SJPI01000004">
    <property type="protein sequence ID" value="TWT48118.1"/>
    <property type="molecule type" value="Genomic_DNA"/>
</dbReference>
<feature type="region of interest" description="Disordered" evidence="1">
    <location>
        <begin position="1"/>
        <end position="121"/>
    </location>
</feature>
<feature type="compositionally biased region" description="Low complexity" evidence="1">
    <location>
        <begin position="79"/>
        <end position="107"/>
    </location>
</feature>
<evidence type="ECO:0000313" key="4">
    <source>
        <dbReference type="Proteomes" id="UP000316598"/>
    </source>
</evidence>
<feature type="compositionally biased region" description="Pro residues" evidence="1">
    <location>
        <begin position="65"/>
        <end position="78"/>
    </location>
</feature>
<dbReference type="InterPro" id="IPR008930">
    <property type="entry name" value="Terpenoid_cyclase/PrenylTrfase"/>
</dbReference>
<reference evidence="3 4" key="1">
    <citation type="submission" date="2019-02" db="EMBL/GenBank/DDBJ databases">
        <title>Deep-cultivation of Planctomycetes and their phenomic and genomic characterization uncovers novel biology.</title>
        <authorList>
            <person name="Wiegand S."/>
            <person name="Jogler M."/>
            <person name="Boedeker C."/>
            <person name="Pinto D."/>
            <person name="Vollmers J."/>
            <person name="Rivas-Marin E."/>
            <person name="Kohn T."/>
            <person name="Peeters S.H."/>
            <person name="Heuer A."/>
            <person name="Rast P."/>
            <person name="Oberbeckmann S."/>
            <person name="Bunk B."/>
            <person name="Jeske O."/>
            <person name="Meyerdierks A."/>
            <person name="Storesund J.E."/>
            <person name="Kallscheuer N."/>
            <person name="Luecker S."/>
            <person name="Lage O.M."/>
            <person name="Pohl T."/>
            <person name="Merkel B.J."/>
            <person name="Hornburger P."/>
            <person name="Mueller R.-W."/>
            <person name="Bruemmer F."/>
            <person name="Labrenz M."/>
            <person name="Spormann A.M."/>
            <person name="Op Den Camp H."/>
            <person name="Overmann J."/>
            <person name="Amann R."/>
            <person name="Jetten M.S.M."/>
            <person name="Mascher T."/>
            <person name="Medema M.H."/>
            <person name="Devos D.P."/>
            <person name="Kaster A.-K."/>
            <person name="Ovreas L."/>
            <person name="Rohde M."/>
            <person name="Galperin M.Y."/>
            <person name="Jogler C."/>
        </authorList>
    </citation>
    <scope>NUCLEOTIDE SEQUENCE [LARGE SCALE GENOMIC DNA]</scope>
    <source>
        <strain evidence="3 4">Pla22</strain>
    </source>
</reference>
<accession>A0A5C5WB85</accession>
<keyword evidence="2" id="KW-1133">Transmembrane helix</keyword>
<proteinExistence type="predicted"/>
<keyword evidence="2" id="KW-0472">Membrane</keyword>
<evidence type="ECO:0000256" key="2">
    <source>
        <dbReference type="SAM" id="Phobius"/>
    </source>
</evidence>
<sequence length="643" mass="69441">MSQARSTTDSSSSDAVTGAPPSNVAPPAVAPPKAAAPNDAAVLANNAASNAGAQNLPPQNGSAQVPPPPPPPVPPPTPVQRQAPVQPQPPAQSQAPAQSRSVTSGTVVPPPPPPRSTLPPVRPLEVASQRATPAPANGIGSAKSIRWRGELDRIGSTPTASVASEAESLPEDDEGPLESPTGRVVRSAPPWLVSMVIHLALLLILALVTTPVGDQIGRIVLNIGQSERETAPELAEFSIDAVDSQIDTDSDTDTISQVDLPSVFDVLEPMEISTIEPTEIGTIGGEQVQFSEPMFGGRTGAMKDALLKIYGGTPETQEAVALGLAWLKKQQRRDGTWSLVGPYDDGAYQENETAATAMAMLAFLGDGHTHRDGEYHVVVERGMKALVKMQDRGGYFASKVRQTHQQMYAQAQATIAICELYGMTKDSWLRPHAQAALDFAMRAQSPEGGWRYTPGIDSDTSVTGWFLMALKSGRSAGLEVDLSKMLRVNDYLDSAQLYDGAAYAYQPRSKATSSMTAEGLLCREYLGWQRSHPPLVEGLDALLDQSPFDINDADVYYWYYATQALHHFGGVKWEEWNRSMRVELPEAQIRRGNEIGSWAPQADQYGSFGRLYTTCLSIYCLEVYYRHLPLYKNEASQMHSGQP</sequence>
<comment type="caution">
    <text evidence="3">The sequence shown here is derived from an EMBL/GenBank/DDBJ whole genome shotgun (WGS) entry which is preliminary data.</text>
</comment>
<feature type="compositionally biased region" description="Pro residues" evidence="1">
    <location>
        <begin position="108"/>
        <end position="121"/>
    </location>
</feature>
<name>A0A5C5WB85_9BACT</name>
<feature type="region of interest" description="Disordered" evidence="1">
    <location>
        <begin position="154"/>
        <end position="184"/>
    </location>
</feature>
<protein>
    <recommendedName>
        <fullName evidence="5">Squalene cyclase C-terminal domain-containing protein</fullName>
    </recommendedName>
</protein>
<evidence type="ECO:0008006" key="5">
    <source>
        <dbReference type="Google" id="ProtNLM"/>
    </source>
</evidence>
<dbReference type="AlphaFoldDB" id="A0A5C5WB85"/>